<dbReference type="EMBL" id="CP144059">
    <property type="protein sequence ID" value="WWD20625.1"/>
    <property type="molecule type" value="Genomic_DNA"/>
</dbReference>
<proteinExistence type="predicted"/>
<feature type="compositionally biased region" description="Acidic residues" evidence="1">
    <location>
        <begin position="218"/>
        <end position="247"/>
    </location>
</feature>
<sequence length="327" mass="35736">MAPTPSRRSRPSLPPSTHDEISLLTLPEVRARLARNNALLTSALFVSPPSNSNSTNGAGPSSDPVRDKLIIAREALLAREKELVREEEEHVQEDRKVEGDIQQRRGSEGMRSGKRRVIESIKQGEGMLAKNGLILPIDQTLHLSERDYQNATTLALSHLSLDQTRSLSPKPRLGRPLAGSSNRAPRFVGQVGEDDDEISRAERMARLNAFMSYKGTGSEDEEEDDYDDDEDEDEEEEEEDGALDLEDGPSGNGGGRGKSAKGRITDENHFPLGGNAEGGYDGNGMPRRNEDVLGEQVDEYGEDDEVFAEGNDDYDNGGADMSSGQGR</sequence>
<evidence type="ECO:0000313" key="3">
    <source>
        <dbReference type="Proteomes" id="UP000322225"/>
    </source>
</evidence>
<feature type="compositionally biased region" description="Polar residues" evidence="1">
    <location>
        <begin position="48"/>
        <end position="59"/>
    </location>
</feature>
<feature type="compositionally biased region" description="Basic and acidic residues" evidence="1">
    <location>
        <begin position="87"/>
        <end position="108"/>
    </location>
</feature>
<feature type="region of interest" description="Disordered" evidence="1">
    <location>
        <begin position="163"/>
        <end position="196"/>
    </location>
</feature>
<feature type="region of interest" description="Disordered" evidence="1">
    <location>
        <begin position="87"/>
        <end position="112"/>
    </location>
</feature>
<organism evidence="2 3">
    <name type="scientific">Kwoniella shandongensis</name>
    <dbReference type="NCBI Taxonomy" id="1734106"/>
    <lineage>
        <taxon>Eukaryota</taxon>
        <taxon>Fungi</taxon>
        <taxon>Dikarya</taxon>
        <taxon>Basidiomycota</taxon>
        <taxon>Agaricomycotina</taxon>
        <taxon>Tremellomycetes</taxon>
        <taxon>Tremellales</taxon>
        <taxon>Cryptococcaceae</taxon>
        <taxon>Kwoniella</taxon>
    </lineage>
</organism>
<feature type="region of interest" description="Disordered" evidence="1">
    <location>
        <begin position="211"/>
        <end position="327"/>
    </location>
</feature>
<name>A0A5M6C1X0_9TREE</name>
<feature type="region of interest" description="Disordered" evidence="1">
    <location>
        <begin position="45"/>
        <end position="66"/>
    </location>
</feature>
<keyword evidence="3" id="KW-1185">Reference proteome</keyword>
<evidence type="ECO:0000313" key="2">
    <source>
        <dbReference type="EMBL" id="WWD20625.1"/>
    </source>
</evidence>
<dbReference type="AlphaFoldDB" id="A0A5M6C1X0"/>
<accession>A0A5M6C1X0</accession>
<dbReference type="OrthoDB" id="2596678at2759"/>
<dbReference type="Proteomes" id="UP000322225">
    <property type="component" value="Chromosome 9"/>
</dbReference>
<dbReference type="GeneID" id="43589597"/>
<feature type="compositionally biased region" description="Acidic residues" evidence="1">
    <location>
        <begin position="292"/>
        <end position="315"/>
    </location>
</feature>
<protein>
    <submittedName>
        <fullName evidence="2">Uncharacterized protein</fullName>
    </submittedName>
</protein>
<dbReference type="RefSeq" id="XP_031860167.1">
    <property type="nucleotide sequence ID" value="XM_032005448.1"/>
</dbReference>
<gene>
    <name evidence="2" type="ORF">CI109_105101</name>
</gene>
<reference evidence="2" key="1">
    <citation type="submission" date="2017-08" db="EMBL/GenBank/DDBJ databases">
        <authorList>
            <person name="Cuomo C."/>
            <person name="Billmyre B."/>
            <person name="Heitman J."/>
        </authorList>
    </citation>
    <scope>NUCLEOTIDE SEQUENCE</scope>
    <source>
        <strain evidence="2">CBS 12478</strain>
    </source>
</reference>
<evidence type="ECO:0000256" key="1">
    <source>
        <dbReference type="SAM" id="MobiDB-lite"/>
    </source>
</evidence>
<dbReference type="KEGG" id="ksn:43589597"/>
<reference evidence="2" key="2">
    <citation type="submission" date="2024-01" db="EMBL/GenBank/DDBJ databases">
        <title>Comparative genomics of Cryptococcus and Kwoniella reveals pathogenesis evolution and contrasting modes of karyotype evolution via chromosome fusion or intercentromeric recombination.</title>
        <authorList>
            <person name="Coelho M.A."/>
            <person name="David-Palma M."/>
            <person name="Shea T."/>
            <person name="Bowers K."/>
            <person name="McGinley-Smith S."/>
            <person name="Mohammad A.W."/>
            <person name="Gnirke A."/>
            <person name="Yurkov A.M."/>
            <person name="Nowrousian M."/>
            <person name="Sun S."/>
            <person name="Cuomo C.A."/>
            <person name="Heitman J."/>
        </authorList>
    </citation>
    <scope>NUCLEOTIDE SEQUENCE</scope>
    <source>
        <strain evidence="2">CBS 12478</strain>
    </source>
</reference>